<evidence type="ECO:0000313" key="5">
    <source>
        <dbReference type="EMBL" id="WRO22059.1"/>
    </source>
</evidence>
<comment type="similarity">
    <text evidence="1 3">Belongs to the 5'(3')-deoxyribonucleotidase family.</text>
</comment>
<sequence>MKIGVDIDGVINDILTICVEKLNQHLDKELSVHDISDYDLSKCYQVTYQEMQDFFVKEEESILESVVPQPTAAAILKELIDCHRVTLITARPASQRQVTAGWLKKHGIPYDKLITIGSHDKREACLEEQVDIFIEDRLENALMINGMGIPVLLMDAPHNKGKLPDGIKRVFSWQDIRAELSADTIGKFKLGKNIAKIAEKD</sequence>
<dbReference type="PIRSF" id="PIRSF021362">
    <property type="entry name" value="UCP021362_HAD"/>
    <property type="match status" value="1"/>
</dbReference>
<name>A0AAU0UMP6_9FIRM</name>
<accession>A0AAU0UMP6</accession>
<dbReference type="Pfam" id="PF06941">
    <property type="entry name" value="NT5C"/>
    <property type="match status" value="1"/>
</dbReference>
<organism evidence="5 6">
    <name type="scientific">Metallumcola ferriviriculae</name>
    <dbReference type="NCBI Taxonomy" id="3039180"/>
    <lineage>
        <taxon>Bacteria</taxon>
        <taxon>Bacillati</taxon>
        <taxon>Bacillota</taxon>
        <taxon>Clostridia</taxon>
        <taxon>Neomoorellales</taxon>
        <taxon>Desulfitibacteraceae</taxon>
        <taxon>Metallumcola</taxon>
    </lineage>
</organism>
<dbReference type="KEGG" id="dbc:MFMK1_001880"/>
<feature type="active site" description="Nucleophile" evidence="4">
    <location>
        <position position="6"/>
    </location>
</feature>
<dbReference type="Gene3D" id="3.40.50.1000">
    <property type="entry name" value="HAD superfamily/HAD-like"/>
    <property type="match status" value="1"/>
</dbReference>
<evidence type="ECO:0000256" key="2">
    <source>
        <dbReference type="ARBA" id="ARBA00022801"/>
    </source>
</evidence>
<reference evidence="5 6" key="1">
    <citation type="submission" date="2023-04" db="EMBL/GenBank/DDBJ databases">
        <authorList>
            <person name="Hsu D."/>
        </authorList>
    </citation>
    <scope>NUCLEOTIDE SEQUENCE [LARGE SCALE GENOMIC DNA]</scope>
    <source>
        <strain evidence="5 6">MK1</strain>
    </source>
</reference>
<feature type="active site" description="Proton donor" evidence="4">
    <location>
        <position position="8"/>
    </location>
</feature>
<dbReference type="PANTHER" id="PTHR35134">
    <property type="entry name" value="NUCLEOTIDASE YQFW-RELATED"/>
    <property type="match status" value="1"/>
</dbReference>
<dbReference type="RefSeq" id="WP_366921480.1">
    <property type="nucleotide sequence ID" value="NZ_CP121694.1"/>
</dbReference>
<dbReference type="InterPro" id="IPR010708">
    <property type="entry name" value="5'(3')-deoxyribonucleotidase"/>
</dbReference>
<keyword evidence="6" id="KW-1185">Reference proteome</keyword>
<dbReference type="GO" id="GO:0009264">
    <property type="term" value="P:deoxyribonucleotide catabolic process"/>
    <property type="evidence" value="ECO:0007669"/>
    <property type="project" value="InterPro"/>
</dbReference>
<proteinExistence type="inferred from homology"/>
<dbReference type="PANTHER" id="PTHR35134:SF2">
    <property type="entry name" value="NUCLEOTIDASE YQFW-RELATED"/>
    <property type="match status" value="1"/>
</dbReference>
<dbReference type="SUPFAM" id="SSF56784">
    <property type="entry name" value="HAD-like"/>
    <property type="match status" value="1"/>
</dbReference>
<evidence type="ECO:0000256" key="4">
    <source>
        <dbReference type="PIRSR" id="PIRSR610708-1"/>
    </source>
</evidence>
<dbReference type="InterPro" id="IPR036412">
    <property type="entry name" value="HAD-like_sf"/>
</dbReference>
<protein>
    <recommendedName>
        <fullName evidence="3">Nucleotidase</fullName>
        <ecNumber evidence="3">3.1.3.-</ecNumber>
    </recommendedName>
</protein>
<evidence type="ECO:0000256" key="3">
    <source>
        <dbReference type="PIRNR" id="PIRNR021362"/>
    </source>
</evidence>
<dbReference type="InterPro" id="IPR009206">
    <property type="entry name" value="Nucleotidase_putative"/>
</dbReference>
<dbReference type="InterPro" id="IPR023214">
    <property type="entry name" value="HAD_sf"/>
</dbReference>
<evidence type="ECO:0000313" key="6">
    <source>
        <dbReference type="Proteomes" id="UP001329915"/>
    </source>
</evidence>
<keyword evidence="2 3" id="KW-0378">Hydrolase</keyword>
<evidence type="ECO:0000256" key="1">
    <source>
        <dbReference type="ARBA" id="ARBA00009589"/>
    </source>
</evidence>
<dbReference type="GO" id="GO:0008253">
    <property type="term" value="F:5'-nucleotidase activity"/>
    <property type="evidence" value="ECO:0007669"/>
    <property type="project" value="InterPro"/>
</dbReference>
<dbReference type="Proteomes" id="UP001329915">
    <property type="component" value="Chromosome"/>
</dbReference>
<dbReference type="EC" id="3.1.3.-" evidence="3"/>
<gene>
    <name evidence="5" type="ORF">MFMK1_001880</name>
</gene>
<dbReference type="InterPro" id="IPR052419">
    <property type="entry name" value="5_3-deoxyribonucleotidase-like"/>
</dbReference>
<dbReference type="EMBL" id="CP121694">
    <property type="protein sequence ID" value="WRO22059.1"/>
    <property type="molecule type" value="Genomic_DNA"/>
</dbReference>
<dbReference type="AlphaFoldDB" id="A0AAU0UMP6"/>